<evidence type="ECO:0000313" key="4">
    <source>
        <dbReference type="Proteomes" id="UP000188946"/>
    </source>
</evidence>
<accession>A0AB36JQM7</accession>
<keyword evidence="4" id="KW-1185">Reference proteome</keyword>
<gene>
    <name evidence="2" type="ORF">BVE84_06850</name>
    <name evidence="1" type="ORF">BVE86_06670</name>
</gene>
<comment type="caution">
    <text evidence="1">The sequence shown here is derived from an EMBL/GenBank/DDBJ whole genome shotgun (WGS) entry which is preliminary data.</text>
</comment>
<evidence type="ECO:0008006" key="5">
    <source>
        <dbReference type="Google" id="ProtNLM"/>
    </source>
</evidence>
<dbReference type="Proteomes" id="UP000188600">
    <property type="component" value="Unassembled WGS sequence"/>
</dbReference>
<proteinExistence type="predicted"/>
<sequence length="182" mass="20763">MTALSKTAVKKRLMALEKEELVELICQLYSENRAVKDKLNVSFQGESYIAELVSDYCQKIHKVMFPNNIGRGGDYKAAKRLLADFKERCTDLEAQARVHLQFALDGTHFTEYVGDMSTAYYRAVLTSYQVAVHFAEGQGDFFESVRQDLKYIYQAGFDIGWGFSEGVADIFGQIAWMYDDDE</sequence>
<dbReference type="RefSeq" id="WP_076996317.1">
    <property type="nucleotide sequence ID" value="NZ_MSPR01000012.1"/>
</dbReference>
<dbReference type="EMBL" id="MSPR01000012">
    <property type="protein sequence ID" value="ONK28284.1"/>
    <property type="molecule type" value="Genomic_DNA"/>
</dbReference>
<dbReference type="AlphaFoldDB" id="A0AB36JQM7"/>
<evidence type="ECO:0000313" key="2">
    <source>
        <dbReference type="EMBL" id="ONK28284.1"/>
    </source>
</evidence>
<organism evidence="1 3">
    <name type="scientific">Streptococcus azizii</name>
    <dbReference type="NCBI Taxonomy" id="1579424"/>
    <lineage>
        <taxon>Bacteria</taxon>
        <taxon>Bacillati</taxon>
        <taxon>Bacillota</taxon>
        <taxon>Bacilli</taxon>
        <taxon>Lactobacillales</taxon>
        <taxon>Streptococcaceae</taxon>
        <taxon>Streptococcus</taxon>
    </lineage>
</organism>
<protein>
    <recommendedName>
        <fullName evidence="5">TipAS antibiotic-recognition domain-containing protein</fullName>
    </recommendedName>
</protein>
<evidence type="ECO:0000313" key="1">
    <source>
        <dbReference type="EMBL" id="ONK26773.1"/>
    </source>
</evidence>
<dbReference type="Proteomes" id="UP000188946">
    <property type="component" value="Unassembled WGS sequence"/>
</dbReference>
<name>A0AB36JQM7_9STRE</name>
<reference evidence="3 4" key="1">
    <citation type="submission" date="2016-12" db="EMBL/GenBank/DDBJ databases">
        <authorList>
            <person name="Gulvik C.A."/>
        </authorList>
    </citation>
    <scope>NUCLEOTIDE SEQUENCE [LARGE SCALE GENOMIC DNA]</scope>
    <source>
        <strain evidence="2 4">12-5202</strain>
        <strain evidence="1 3">12-5291</strain>
    </source>
</reference>
<dbReference type="EMBL" id="MSPT01000013">
    <property type="protein sequence ID" value="ONK26773.1"/>
    <property type="molecule type" value="Genomic_DNA"/>
</dbReference>
<evidence type="ECO:0000313" key="3">
    <source>
        <dbReference type="Proteomes" id="UP000188600"/>
    </source>
</evidence>